<evidence type="ECO:0000313" key="4">
    <source>
        <dbReference type="Proteomes" id="UP000813462"/>
    </source>
</evidence>
<keyword evidence="2" id="KW-0812">Transmembrane</keyword>
<sequence>MSPNGQLASFMSIYLWYTGIYLTGAIVLTQPATVEDRTSYAFGMMESLDPSYWDFLDYSLIDDSQSANFLWADQSVGEKIDFSVDCGGAPQNKEETGLTRKRGRSDSCSRPGTKACREKLRREKLNDRHAFH</sequence>
<dbReference type="PANTHER" id="PTHR46133">
    <property type="entry name" value="BHLH TRANSCRIPTION FACTOR"/>
    <property type="match status" value="1"/>
</dbReference>
<evidence type="ECO:0000256" key="1">
    <source>
        <dbReference type="SAM" id="MobiDB-lite"/>
    </source>
</evidence>
<dbReference type="GO" id="GO:0006879">
    <property type="term" value="P:intracellular iron ion homeostasis"/>
    <property type="evidence" value="ECO:0007669"/>
    <property type="project" value="InterPro"/>
</dbReference>
<organism evidence="3 4">
    <name type="scientific">Ziziphus jujuba var. spinosa</name>
    <dbReference type="NCBI Taxonomy" id="714518"/>
    <lineage>
        <taxon>Eukaryota</taxon>
        <taxon>Viridiplantae</taxon>
        <taxon>Streptophyta</taxon>
        <taxon>Embryophyta</taxon>
        <taxon>Tracheophyta</taxon>
        <taxon>Spermatophyta</taxon>
        <taxon>Magnoliopsida</taxon>
        <taxon>eudicotyledons</taxon>
        <taxon>Gunneridae</taxon>
        <taxon>Pentapetalae</taxon>
        <taxon>rosids</taxon>
        <taxon>fabids</taxon>
        <taxon>Rosales</taxon>
        <taxon>Rhamnaceae</taxon>
        <taxon>Paliureae</taxon>
        <taxon>Ziziphus</taxon>
    </lineage>
</organism>
<dbReference type="EMBL" id="JAEACU010000007">
    <property type="protein sequence ID" value="KAH7522106.1"/>
    <property type="molecule type" value="Genomic_DNA"/>
</dbReference>
<accession>A0A978V423</accession>
<proteinExistence type="predicted"/>
<evidence type="ECO:0000256" key="2">
    <source>
        <dbReference type="SAM" id="Phobius"/>
    </source>
</evidence>
<dbReference type="GO" id="GO:0046983">
    <property type="term" value="F:protein dimerization activity"/>
    <property type="evidence" value="ECO:0007669"/>
    <property type="project" value="InterPro"/>
</dbReference>
<feature type="region of interest" description="Disordered" evidence="1">
    <location>
        <begin position="89"/>
        <end position="115"/>
    </location>
</feature>
<gene>
    <name evidence="3" type="ORF">FEM48_Zijuj07G0102700</name>
</gene>
<dbReference type="InterPro" id="IPR044818">
    <property type="entry name" value="ILR3-like"/>
</dbReference>
<reference evidence="3" key="1">
    <citation type="journal article" date="2021" name="Front. Plant Sci.">
        <title>Chromosome-Scale Genome Assembly for Chinese Sour Jujube and Insights Into Its Genome Evolution and Domestication Signature.</title>
        <authorList>
            <person name="Shen L.-Y."/>
            <person name="Luo H."/>
            <person name="Wang X.-L."/>
            <person name="Wang X.-M."/>
            <person name="Qiu X.-J."/>
            <person name="Liu H."/>
            <person name="Zhou S.-S."/>
            <person name="Jia K.-H."/>
            <person name="Nie S."/>
            <person name="Bao Y.-T."/>
            <person name="Zhang R.-G."/>
            <person name="Yun Q.-Z."/>
            <person name="Chai Y.-H."/>
            <person name="Lu J.-Y."/>
            <person name="Li Y."/>
            <person name="Zhao S.-W."/>
            <person name="Mao J.-F."/>
            <person name="Jia S.-G."/>
            <person name="Mao Y.-M."/>
        </authorList>
    </citation>
    <scope>NUCLEOTIDE SEQUENCE</scope>
    <source>
        <strain evidence="3">AT0</strain>
        <tissue evidence="3">Leaf</tissue>
    </source>
</reference>
<keyword evidence="2" id="KW-0472">Membrane</keyword>
<comment type="caution">
    <text evidence="3">The sequence shown here is derived from an EMBL/GenBank/DDBJ whole genome shotgun (WGS) entry which is preliminary data.</text>
</comment>
<keyword evidence="2" id="KW-1133">Transmembrane helix</keyword>
<dbReference type="Proteomes" id="UP000813462">
    <property type="component" value="Unassembled WGS sequence"/>
</dbReference>
<feature type="transmembrane region" description="Helical" evidence="2">
    <location>
        <begin position="6"/>
        <end position="28"/>
    </location>
</feature>
<dbReference type="AlphaFoldDB" id="A0A978V423"/>
<dbReference type="GO" id="GO:0003700">
    <property type="term" value="F:DNA-binding transcription factor activity"/>
    <property type="evidence" value="ECO:0007669"/>
    <property type="project" value="InterPro"/>
</dbReference>
<protein>
    <submittedName>
        <fullName evidence="3">Uncharacterized protein</fullName>
    </submittedName>
</protein>
<dbReference type="PANTHER" id="PTHR46133:SF9">
    <property type="entry name" value="TRANSCRIPTION FACTOR BHLH104"/>
    <property type="match status" value="1"/>
</dbReference>
<name>A0A978V423_ZIZJJ</name>
<evidence type="ECO:0000313" key="3">
    <source>
        <dbReference type="EMBL" id="KAH7522106.1"/>
    </source>
</evidence>